<evidence type="ECO:0000313" key="9">
    <source>
        <dbReference type="EMBL" id="CAE4588063.1"/>
    </source>
</evidence>
<evidence type="ECO:0000256" key="4">
    <source>
        <dbReference type="ARBA" id="ARBA00023117"/>
    </source>
</evidence>
<sequence>MERNTTKKSKISQSEQGRKMCGTPSVPQEQLVLIKGKEMGQEPGKVHERNAPDSSKATATLPCDVADAGSEKNQHSHRDDDHCHSIASRIEKILRKRAPSNMPREWLDNIPHIAKQLEDKIDSNDDDKTISLRLRELAVYVASRKRKRKRRLNTVFAHSQAQLVQPDSLPSFQQQSLPTFQTCVHPTPEPTKDLIDSDAKETNLQQKKTNLPRYPESSGDMASLSPERKLVCLHQQQRLLLLYHAYSCPYGDNRCPKTEHCGAMKSLWKHIVNCKDRECLVPHCVSSRYVLSHYHKCRDIACDVCIPVRNIIRRSSSIESVNLALQQEDDTNQITETDNGAWPVIPMGRVRVKITVDDRRLKLPPISGSDDKAEPKSTLELAEKEDEDIQDAANKEIKNEEQLGPSDAPRSGKGEKFLAQSRQQAKLTATENPAHIIELSRAAKNGTIETHPQMENENSRGPNCEQTPLVQSREHSWDPNLADIMEMDMEVNETHIMTLSRDFQLSSCETARCRNLLETLRTDTHCWLFDTPVDPIALKLPDYYKVITNPMDLGTIGKRLDEGLYQYMEQFEKDIHLTFDNAMLYNKEGTLIHSTAKKLKNMFIVHFEGSCRRDLCQFPV</sequence>
<dbReference type="InterPro" id="IPR001487">
    <property type="entry name" value="Bromodomain"/>
</dbReference>
<dbReference type="PROSITE" id="PS50014">
    <property type="entry name" value="BROMODOMAIN_2"/>
    <property type="match status" value="1"/>
</dbReference>
<feature type="compositionally biased region" description="Polar residues" evidence="6">
    <location>
        <begin position="420"/>
        <end position="430"/>
    </location>
</feature>
<feature type="region of interest" description="Disordered" evidence="6">
    <location>
        <begin position="362"/>
        <end position="430"/>
    </location>
</feature>
<dbReference type="EMBL" id="HBNS01006104">
    <property type="protein sequence ID" value="CAE4588063.1"/>
    <property type="molecule type" value="Transcribed_RNA"/>
</dbReference>
<dbReference type="GO" id="GO:0008270">
    <property type="term" value="F:zinc ion binding"/>
    <property type="evidence" value="ECO:0007669"/>
    <property type="project" value="UniProtKB-KW"/>
</dbReference>
<dbReference type="InterPro" id="IPR036427">
    <property type="entry name" value="Bromodomain-like_sf"/>
</dbReference>
<feature type="domain" description="Bromo" evidence="7">
    <location>
        <begin position="521"/>
        <end position="593"/>
    </location>
</feature>
<keyword evidence="4 5" id="KW-0103">Bromodomain</keyword>
<dbReference type="SUPFAM" id="SSF47370">
    <property type="entry name" value="Bromodomain"/>
    <property type="match status" value="1"/>
</dbReference>
<dbReference type="PROSITE" id="PS50134">
    <property type="entry name" value="ZF_TAZ"/>
    <property type="match status" value="1"/>
</dbReference>
<proteinExistence type="predicted"/>
<feature type="region of interest" description="Disordered" evidence="6">
    <location>
        <begin position="1"/>
        <end position="59"/>
    </location>
</feature>
<dbReference type="SMART" id="SM00297">
    <property type="entry name" value="BROMO"/>
    <property type="match status" value="1"/>
</dbReference>
<dbReference type="InterPro" id="IPR000197">
    <property type="entry name" value="Znf_TAZ"/>
</dbReference>
<evidence type="ECO:0000256" key="1">
    <source>
        <dbReference type="ARBA" id="ARBA00022723"/>
    </source>
</evidence>
<dbReference type="PANTHER" id="PTHR45926">
    <property type="entry name" value="OSJNBA0053K19.4 PROTEIN"/>
    <property type="match status" value="1"/>
</dbReference>
<protein>
    <recommendedName>
        <fullName evidence="10">Histone acetyltransferase</fullName>
    </recommendedName>
</protein>
<evidence type="ECO:0000256" key="6">
    <source>
        <dbReference type="SAM" id="MobiDB-lite"/>
    </source>
</evidence>
<feature type="compositionally biased region" description="Basic residues" evidence="6">
    <location>
        <begin position="1"/>
        <end position="10"/>
    </location>
</feature>
<evidence type="ECO:0000256" key="5">
    <source>
        <dbReference type="PROSITE-ProRule" id="PRU00035"/>
    </source>
</evidence>
<keyword evidence="2" id="KW-0863">Zinc-finger</keyword>
<dbReference type="Pfam" id="PF02135">
    <property type="entry name" value="zf-TAZ"/>
    <property type="match status" value="1"/>
</dbReference>
<reference evidence="9" key="1">
    <citation type="submission" date="2021-01" db="EMBL/GenBank/DDBJ databases">
        <authorList>
            <person name="Corre E."/>
            <person name="Pelletier E."/>
            <person name="Niang G."/>
            <person name="Scheremetjew M."/>
            <person name="Finn R."/>
            <person name="Kale V."/>
            <person name="Holt S."/>
            <person name="Cochrane G."/>
            <person name="Meng A."/>
            <person name="Brown T."/>
            <person name="Cohen L."/>
        </authorList>
    </citation>
    <scope>NUCLEOTIDE SEQUENCE</scope>
    <source>
        <strain evidence="9">GSO104</strain>
    </source>
</reference>
<name>A0A7S4QMF2_9STRA</name>
<dbReference type="Gene3D" id="1.20.1020.10">
    <property type="entry name" value="TAZ domain"/>
    <property type="match status" value="1"/>
</dbReference>
<dbReference type="InterPro" id="IPR035898">
    <property type="entry name" value="TAZ_dom_sf"/>
</dbReference>
<dbReference type="PRINTS" id="PR00503">
    <property type="entry name" value="BROMODOMAIN"/>
</dbReference>
<organism evidence="9">
    <name type="scientific">Ditylum brightwellii</name>
    <dbReference type="NCBI Taxonomy" id="49249"/>
    <lineage>
        <taxon>Eukaryota</taxon>
        <taxon>Sar</taxon>
        <taxon>Stramenopiles</taxon>
        <taxon>Ochrophyta</taxon>
        <taxon>Bacillariophyta</taxon>
        <taxon>Mediophyceae</taxon>
        <taxon>Lithodesmiophycidae</taxon>
        <taxon>Lithodesmiales</taxon>
        <taxon>Lithodesmiaceae</taxon>
        <taxon>Ditylum</taxon>
    </lineage>
</organism>
<evidence type="ECO:0000259" key="7">
    <source>
        <dbReference type="PROSITE" id="PS50014"/>
    </source>
</evidence>
<evidence type="ECO:0000259" key="8">
    <source>
        <dbReference type="PROSITE" id="PS50134"/>
    </source>
</evidence>
<evidence type="ECO:0008006" key="10">
    <source>
        <dbReference type="Google" id="ProtNLM"/>
    </source>
</evidence>
<dbReference type="SUPFAM" id="SSF57933">
    <property type="entry name" value="TAZ domain"/>
    <property type="match status" value="1"/>
</dbReference>
<dbReference type="Gene3D" id="1.20.920.10">
    <property type="entry name" value="Bromodomain-like"/>
    <property type="match status" value="1"/>
</dbReference>
<feature type="compositionally biased region" description="Basic and acidic residues" evidence="6">
    <location>
        <begin position="35"/>
        <end position="51"/>
    </location>
</feature>
<keyword evidence="3" id="KW-0862">Zinc</keyword>
<dbReference type="SMART" id="SM00551">
    <property type="entry name" value="ZnF_TAZ"/>
    <property type="match status" value="1"/>
</dbReference>
<evidence type="ECO:0000256" key="2">
    <source>
        <dbReference type="ARBA" id="ARBA00022771"/>
    </source>
</evidence>
<dbReference type="Pfam" id="PF00439">
    <property type="entry name" value="Bromodomain"/>
    <property type="match status" value="1"/>
</dbReference>
<keyword evidence="1" id="KW-0479">Metal-binding</keyword>
<feature type="domain" description="TAZ-type" evidence="8">
    <location>
        <begin position="225"/>
        <end position="308"/>
    </location>
</feature>
<gene>
    <name evidence="9" type="ORF">DBRI00130_LOCUS4956</name>
</gene>
<accession>A0A7S4QMF2</accession>
<dbReference type="AlphaFoldDB" id="A0A7S4QMF2"/>
<evidence type="ECO:0000256" key="3">
    <source>
        <dbReference type="ARBA" id="ARBA00022833"/>
    </source>
</evidence>